<evidence type="ECO:0000313" key="2">
    <source>
        <dbReference type="EMBL" id="KAK9086376.1"/>
    </source>
</evidence>
<gene>
    <name evidence="2" type="ORF">Syun_028770</name>
</gene>
<protein>
    <submittedName>
        <fullName evidence="2">Uncharacterized protein</fullName>
    </submittedName>
</protein>
<evidence type="ECO:0000256" key="1">
    <source>
        <dbReference type="SAM" id="MobiDB-lite"/>
    </source>
</evidence>
<keyword evidence="3" id="KW-1185">Reference proteome</keyword>
<comment type="caution">
    <text evidence="2">The sequence shown here is derived from an EMBL/GenBank/DDBJ whole genome shotgun (WGS) entry which is preliminary data.</text>
</comment>
<proteinExistence type="predicted"/>
<name>A0AAP0E4E8_9MAGN</name>
<organism evidence="2 3">
    <name type="scientific">Stephania yunnanensis</name>
    <dbReference type="NCBI Taxonomy" id="152371"/>
    <lineage>
        <taxon>Eukaryota</taxon>
        <taxon>Viridiplantae</taxon>
        <taxon>Streptophyta</taxon>
        <taxon>Embryophyta</taxon>
        <taxon>Tracheophyta</taxon>
        <taxon>Spermatophyta</taxon>
        <taxon>Magnoliopsida</taxon>
        <taxon>Ranunculales</taxon>
        <taxon>Menispermaceae</taxon>
        <taxon>Menispermoideae</taxon>
        <taxon>Cissampelideae</taxon>
        <taxon>Stephania</taxon>
    </lineage>
</organism>
<dbReference type="Proteomes" id="UP001420932">
    <property type="component" value="Unassembled WGS sequence"/>
</dbReference>
<feature type="region of interest" description="Disordered" evidence="1">
    <location>
        <begin position="120"/>
        <end position="142"/>
    </location>
</feature>
<dbReference type="EMBL" id="JBBNAF010000013">
    <property type="protein sequence ID" value="KAK9086376.1"/>
    <property type="molecule type" value="Genomic_DNA"/>
</dbReference>
<reference evidence="2 3" key="1">
    <citation type="submission" date="2024-01" db="EMBL/GenBank/DDBJ databases">
        <title>Genome assemblies of Stephania.</title>
        <authorList>
            <person name="Yang L."/>
        </authorList>
    </citation>
    <scope>NUCLEOTIDE SEQUENCE [LARGE SCALE GENOMIC DNA]</scope>
    <source>
        <strain evidence="2">YNDBR</strain>
        <tissue evidence="2">Leaf</tissue>
    </source>
</reference>
<accession>A0AAP0E4E8</accession>
<dbReference type="AlphaFoldDB" id="A0AAP0E4E8"/>
<evidence type="ECO:0000313" key="3">
    <source>
        <dbReference type="Proteomes" id="UP001420932"/>
    </source>
</evidence>
<sequence>MRRGKSYAARTRQRLGVRLGTTPRCEQGCAWARSTGAPWRMHSGALAHSLAGARWRLGTNLDTRTGTVLGTSTGADLGKSTGAFLDSEHGGAVAGSLAQARPCLGITLARETLEHALGGHAKARPKDCGASHPEPVGLRLDRSDPVPRAMRTIGLDGPSQVQLQPVM</sequence>